<comment type="caution">
    <text evidence="2">The sequence shown here is derived from an EMBL/GenBank/DDBJ whole genome shotgun (WGS) entry which is preliminary data.</text>
</comment>
<dbReference type="Pfam" id="PF09912">
    <property type="entry name" value="DUF2141"/>
    <property type="match status" value="1"/>
</dbReference>
<dbReference type="AlphaFoldDB" id="A0AA37MA18"/>
<protein>
    <recommendedName>
        <fullName evidence="4">DUF2141 domain-containing protein</fullName>
    </recommendedName>
</protein>
<reference evidence="2" key="1">
    <citation type="journal article" date="2016" name="Front. Microbiol.">
        <title>Genome Sequence of the Piezophilic, Mesophilic Sulfate-Reducing Bacterium Desulfovibrio indicus J2T.</title>
        <authorList>
            <person name="Cao J."/>
            <person name="Maignien L."/>
            <person name="Shao Z."/>
            <person name="Alain K."/>
            <person name="Jebbar M."/>
        </authorList>
    </citation>
    <scope>NUCLEOTIDE SEQUENCE</scope>
    <source>
        <strain evidence="2">NBRC 103626</strain>
    </source>
</reference>
<evidence type="ECO:0008006" key="4">
    <source>
        <dbReference type="Google" id="ProtNLM"/>
    </source>
</evidence>
<sequence length="194" mass="20014">MQNNARHRRCASAGSVVPLTRPPSGATLPHPKSGLPDLGTGERSSGKPEVRGGRGIRAFFLLLPLLLPLPAQAAGLQVTVDGIEPGGGAVYVTLCQGGLSEAACTLGQEAPGTVEARTFVFPGVPPGTYAVAAYQDRDGDGRLGRTGLGLPTEPYGLSGGAGRRARPSFEEAAFALREPGAAIRVRLARALPRR</sequence>
<keyword evidence="3" id="KW-1185">Reference proteome</keyword>
<dbReference type="InterPro" id="IPR018673">
    <property type="entry name" value="DUF2141"/>
</dbReference>
<gene>
    <name evidence="2" type="ORF">NBEOAGPD_1394</name>
</gene>
<dbReference type="Proteomes" id="UP001055108">
    <property type="component" value="Unassembled WGS sequence"/>
</dbReference>
<evidence type="ECO:0000256" key="1">
    <source>
        <dbReference type="SAM" id="MobiDB-lite"/>
    </source>
</evidence>
<name>A0AA37MA18_9HYPH</name>
<proteinExistence type="predicted"/>
<accession>A0AA37MA18</accession>
<evidence type="ECO:0000313" key="3">
    <source>
        <dbReference type="Proteomes" id="UP001055108"/>
    </source>
</evidence>
<feature type="compositionally biased region" description="Basic residues" evidence="1">
    <location>
        <begin position="1"/>
        <end position="10"/>
    </location>
</feature>
<evidence type="ECO:0000313" key="2">
    <source>
        <dbReference type="EMBL" id="GJD78180.1"/>
    </source>
</evidence>
<feature type="region of interest" description="Disordered" evidence="1">
    <location>
        <begin position="1"/>
        <end position="50"/>
    </location>
</feature>
<reference evidence="2" key="2">
    <citation type="submission" date="2021-08" db="EMBL/GenBank/DDBJ databases">
        <authorList>
            <person name="Tani A."/>
            <person name="Ola A."/>
            <person name="Ogura Y."/>
            <person name="Katsura K."/>
            <person name="Hayashi T."/>
        </authorList>
    </citation>
    <scope>NUCLEOTIDE SEQUENCE</scope>
    <source>
        <strain evidence="2">NBRC 103626</strain>
    </source>
</reference>
<organism evidence="2 3">
    <name type="scientific">Methylobacterium gregans</name>
    <dbReference type="NCBI Taxonomy" id="374424"/>
    <lineage>
        <taxon>Bacteria</taxon>
        <taxon>Pseudomonadati</taxon>
        <taxon>Pseudomonadota</taxon>
        <taxon>Alphaproteobacteria</taxon>
        <taxon>Hyphomicrobiales</taxon>
        <taxon>Methylobacteriaceae</taxon>
        <taxon>Methylobacterium</taxon>
    </lineage>
</organism>
<dbReference type="EMBL" id="BPQM01000028">
    <property type="protein sequence ID" value="GJD78180.1"/>
    <property type="molecule type" value="Genomic_DNA"/>
</dbReference>